<proteinExistence type="predicted"/>
<organism evidence="1 2">
    <name type="scientific">Labeo rohita</name>
    <name type="common">Indian major carp</name>
    <name type="synonym">Cyprinus rohita</name>
    <dbReference type="NCBI Taxonomy" id="84645"/>
    <lineage>
        <taxon>Eukaryota</taxon>
        <taxon>Metazoa</taxon>
        <taxon>Chordata</taxon>
        <taxon>Craniata</taxon>
        <taxon>Vertebrata</taxon>
        <taxon>Euteleostomi</taxon>
        <taxon>Actinopterygii</taxon>
        <taxon>Neopterygii</taxon>
        <taxon>Teleostei</taxon>
        <taxon>Ostariophysi</taxon>
        <taxon>Cypriniformes</taxon>
        <taxon>Cyprinidae</taxon>
        <taxon>Labeoninae</taxon>
        <taxon>Labeonini</taxon>
        <taxon>Labeo</taxon>
    </lineage>
</organism>
<dbReference type="EMBL" id="QBIY01013607">
    <property type="protein sequence ID" value="RXN02272.1"/>
    <property type="molecule type" value="Genomic_DNA"/>
</dbReference>
<reference evidence="1 2" key="1">
    <citation type="submission" date="2018-03" db="EMBL/GenBank/DDBJ databases">
        <title>Draft genome sequence of Rohu Carp (Labeo rohita).</title>
        <authorList>
            <person name="Das P."/>
            <person name="Kushwaha B."/>
            <person name="Joshi C.G."/>
            <person name="Kumar D."/>
            <person name="Nagpure N.S."/>
            <person name="Sahoo L."/>
            <person name="Das S.P."/>
            <person name="Bit A."/>
            <person name="Patnaik S."/>
            <person name="Meher P.K."/>
            <person name="Jayasankar P."/>
            <person name="Koringa P.G."/>
            <person name="Patel N.V."/>
            <person name="Hinsu A.T."/>
            <person name="Kumar R."/>
            <person name="Pandey M."/>
            <person name="Agarwal S."/>
            <person name="Srivastava S."/>
            <person name="Singh M."/>
            <person name="Iquebal M.A."/>
            <person name="Jaiswal S."/>
            <person name="Angadi U.B."/>
            <person name="Kumar N."/>
            <person name="Raza M."/>
            <person name="Shah T.M."/>
            <person name="Rai A."/>
            <person name="Jena J.K."/>
        </authorList>
    </citation>
    <scope>NUCLEOTIDE SEQUENCE [LARGE SCALE GENOMIC DNA]</scope>
    <source>
        <strain evidence="1">DASCIFA01</strain>
        <tissue evidence="1">Testis</tissue>
    </source>
</reference>
<protein>
    <submittedName>
        <fullName evidence="1">Uncharacterized protein</fullName>
    </submittedName>
</protein>
<gene>
    <name evidence="1" type="ORF">ROHU_013811</name>
</gene>
<sequence>MELGLPVKLGLLMELDLTEQGLLAEIRHIWRKRCPYKVTSCRPTLELNSPRCDKTTYGLYLLVFCRLFDHDVADVIRWDEMGIGFDGMGW</sequence>
<evidence type="ECO:0000313" key="1">
    <source>
        <dbReference type="EMBL" id="RXN02272.1"/>
    </source>
</evidence>
<dbReference type="Proteomes" id="UP000290572">
    <property type="component" value="Unassembled WGS sequence"/>
</dbReference>
<accession>A0A498L1G8</accession>
<keyword evidence="2" id="KW-1185">Reference proteome</keyword>
<comment type="caution">
    <text evidence="1">The sequence shown here is derived from an EMBL/GenBank/DDBJ whole genome shotgun (WGS) entry which is preliminary data.</text>
</comment>
<evidence type="ECO:0000313" key="2">
    <source>
        <dbReference type="Proteomes" id="UP000290572"/>
    </source>
</evidence>
<dbReference type="AlphaFoldDB" id="A0A498L1G8"/>
<name>A0A498L1G8_LABRO</name>